<proteinExistence type="predicted"/>
<dbReference type="PANTHER" id="PTHR12333:SF0">
    <property type="entry name" value="COMM DOMAIN-CONTAINING PROTEIN 10"/>
    <property type="match status" value="1"/>
</dbReference>
<evidence type="ECO:0000313" key="3">
    <source>
        <dbReference type="RefSeq" id="XP_026288044.1"/>
    </source>
</evidence>
<dbReference type="OrthoDB" id="77522at2759"/>
<dbReference type="Pfam" id="PF21672">
    <property type="entry name" value="COMM_HN"/>
    <property type="match status" value="1"/>
</dbReference>
<protein>
    <submittedName>
        <fullName evidence="3">COMM domain-containing protein 10</fullName>
    </submittedName>
</protein>
<dbReference type="InterPro" id="IPR017920">
    <property type="entry name" value="COMM"/>
</dbReference>
<dbReference type="Proteomes" id="UP000504606">
    <property type="component" value="Unplaced"/>
</dbReference>
<keyword evidence="2" id="KW-1185">Reference proteome</keyword>
<sequence length="203" mass="22893">MSSSWIQITPRFQDGLTLINAIEPAKLRLLLNRIATFMQGDTSGKATPFTEEEEAKLEKSLGLELKDVLLVVDTSSLILQQAAYHIIKPEVLKSKLVDTLKLEQERAAVIVTVWSLNANLIVESLRKRSVLPYQFADVTWLLNVETSSNKMSRTKDPVAILELLLKSNDAGDSQKVKLEMRKPELQTFYQNLEKIQAQLDGLK</sequence>
<dbReference type="PROSITE" id="PS51269">
    <property type="entry name" value="COMM"/>
    <property type="match status" value="1"/>
</dbReference>
<dbReference type="CTD" id="32116"/>
<feature type="domain" description="COMM" evidence="1">
    <location>
        <begin position="134"/>
        <end position="203"/>
    </location>
</feature>
<dbReference type="PANTHER" id="PTHR12333">
    <property type="entry name" value="COMM DOMAIN CONTAINING PROTEIN 10"/>
    <property type="match status" value="1"/>
</dbReference>
<reference evidence="3" key="1">
    <citation type="submission" date="2025-08" db="UniProtKB">
        <authorList>
            <consortium name="RefSeq"/>
        </authorList>
    </citation>
    <scope>IDENTIFICATION</scope>
    <source>
        <tissue evidence="3">Whole organism</tissue>
    </source>
</reference>
<evidence type="ECO:0000259" key="1">
    <source>
        <dbReference type="PROSITE" id="PS51269"/>
    </source>
</evidence>
<dbReference type="InterPro" id="IPR037361">
    <property type="entry name" value="COMMD10"/>
</dbReference>
<name>A0A6J1T393_FRAOC</name>
<accession>A0A6J1T393</accession>
<organism evidence="2 3">
    <name type="scientific">Frankliniella occidentalis</name>
    <name type="common">Western flower thrips</name>
    <name type="synonym">Euthrips occidentalis</name>
    <dbReference type="NCBI Taxonomy" id="133901"/>
    <lineage>
        <taxon>Eukaryota</taxon>
        <taxon>Metazoa</taxon>
        <taxon>Ecdysozoa</taxon>
        <taxon>Arthropoda</taxon>
        <taxon>Hexapoda</taxon>
        <taxon>Insecta</taxon>
        <taxon>Pterygota</taxon>
        <taxon>Neoptera</taxon>
        <taxon>Paraneoptera</taxon>
        <taxon>Thysanoptera</taxon>
        <taxon>Terebrantia</taxon>
        <taxon>Thripoidea</taxon>
        <taxon>Thripidae</taxon>
        <taxon>Frankliniella</taxon>
    </lineage>
</organism>
<gene>
    <name evidence="3" type="primary">LOC113213251</name>
</gene>
<evidence type="ECO:0000313" key="2">
    <source>
        <dbReference type="Proteomes" id="UP000504606"/>
    </source>
</evidence>
<dbReference type="KEGG" id="foc:113213251"/>
<dbReference type="RefSeq" id="XP_026288044.1">
    <property type="nucleotide sequence ID" value="XM_026432259.2"/>
</dbReference>
<dbReference type="AlphaFoldDB" id="A0A6J1T393"/>
<dbReference type="Pfam" id="PF07258">
    <property type="entry name" value="COMM_domain"/>
    <property type="match status" value="1"/>
</dbReference>
<dbReference type="GeneID" id="113213251"/>